<gene>
    <name evidence="2" type="ORF">DES52_101452</name>
</gene>
<keyword evidence="3" id="KW-1185">Reference proteome</keyword>
<dbReference type="OrthoDB" id="72289at2"/>
<keyword evidence="1" id="KW-0812">Transmembrane</keyword>
<name>A0A318SFV9_9DEIO</name>
<dbReference type="RefSeq" id="WP_110885110.1">
    <property type="nucleotide sequence ID" value="NZ_QJSX01000001.1"/>
</dbReference>
<dbReference type="Proteomes" id="UP000248326">
    <property type="component" value="Unassembled WGS sequence"/>
</dbReference>
<feature type="transmembrane region" description="Helical" evidence="1">
    <location>
        <begin position="58"/>
        <end position="76"/>
    </location>
</feature>
<keyword evidence="1" id="KW-0472">Membrane</keyword>
<evidence type="ECO:0000313" key="3">
    <source>
        <dbReference type="Proteomes" id="UP000248326"/>
    </source>
</evidence>
<sequence length="84" mass="9319">MEVEMFNTLLGPLLFAMIAGIYGYTARPDKREPLLLALTALLVMSGAISYLYPSTDLFILVMSYAMLVCALLTLNFRRPVASLQ</sequence>
<evidence type="ECO:0000256" key="1">
    <source>
        <dbReference type="SAM" id="Phobius"/>
    </source>
</evidence>
<evidence type="ECO:0000313" key="2">
    <source>
        <dbReference type="EMBL" id="PYE56647.1"/>
    </source>
</evidence>
<dbReference type="EMBL" id="QJSX01000001">
    <property type="protein sequence ID" value="PYE56647.1"/>
    <property type="molecule type" value="Genomic_DNA"/>
</dbReference>
<accession>A0A318SFV9</accession>
<reference evidence="2 3" key="1">
    <citation type="submission" date="2018-06" db="EMBL/GenBank/DDBJ databases">
        <title>Genomic Encyclopedia of Type Strains, Phase IV (KMG-IV): sequencing the most valuable type-strain genomes for metagenomic binning, comparative biology and taxonomic classification.</title>
        <authorList>
            <person name="Goeker M."/>
        </authorList>
    </citation>
    <scope>NUCLEOTIDE SEQUENCE [LARGE SCALE GENOMIC DNA]</scope>
    <source>
        <strain evidence="2 3">DSM 18048</strain>
    </source>
</reference>
<feature type="transmembrane region" description="Helical" evidence="1">
    <location>
        <begin position="6"/>
        <end position="25"/>
    </location>
</feature>
<protein>
    <submittedName>
        <fullName evidence="2">Uncharacterized protein</fullName>
    </submittedName>
</protein>
<proteinExistence type="predicted"/>
<dbReference type="AlphaFoldDB" id="A0A318SFV9"/>
<keyword evidence="1" id="KW-1133">Transmembrane helix</keyword>
<organism evidence="2 3">
    <name type="scientific">Deinococcus yavapaiensis KR-236</name>
    <dbReference type="NCBI Taxonomy" id="694435"/>
    <lineage>
        <taxon>Bacteria</taxon>
        <taxon>Thermotogati</taxon>
        <taxon>Deinococcota</taxon>
        <taxon>Deinococci</taxon>
        <taxon>Deinococcales</taxon>
        <taxon>Deinococcaceae</taxon>
        <taxon>Deinococcus</taxon>
    </lineage>
</organism>
<comment type="caution">
    <text evidence="2">The sequence shown here is derived from an EMBL/GenBank/DDBJ whole genome shotgun (WGS) entry which is preliminary data.</text>
</comment>
<feature type="transmembrane region" description="Helical" evidence="1">
    <location>
        <begin position="34"/>
        <end position="52"/>
    </location>
</feature>